<evidence type="ECO:0000313" key="2">
    <source>
        <dbReference type="EMBL" id="KAF2795087.1"/>
    </source>
</evidence>
<feature type="signal peptide" evidence="1">
    <location>
        <begin position="1"/>
        <end position="20"/>
    </location>
</feature>
<keyword evidence="3" id="KW-1185">Reference proteome</keyword>
<proteinExistence type="predicted"/>
<name>A0A6A6XHH6_9PLEO</name>
<gene>
    <name evidence="2" type="ORF">K505DRAFT_324339</name>
</gene>
<dbReference type="OrthoDB" id="2142213at2759"/>
<evidence type="ECO:0000313" key="3">
    <source>
        <dbReference type="Proteomes" id="UP000799757"/>
    </source>
</evidence>
<sequence length="306" mass="33559">MVQLTTVFGVASILIPSIRAHVVPPGMSLIQRDLGKTALLDNFDALDAEPDRQPPVVKGTATKWATGKYPQNCYDKAREAISDTDSRPKCQLRDLEIYDVTYEDCAGRDPWIVCRCSNAELTLQETVDGMSTLPPGARSNVLHTVTMNGFGGGGGYSDGNSIFCGGHPANTWFSHESMHCNDRDGFAFSNGDIWNQAIAADTCVPDAYSNNNPTEDFAQVGTYLNYDINGHKIDYTGKDASCMSHQLDAARTYLGDRLDKGTKCFNAPGSDGTVNGKRDERRNIIEKDPESDFDEILPHTPYTSHF</sequence>
<evidence type="ECO:0000256" key="1">
    <source>
        <dbReference type="SAM" id="SignalP"/>
    </source>
</evidence>
<feature type="chain" id="PRO_5025623531" evidence="1">
    <location>
        <begin position="21"/>
        <end position="306"/>
    </location>
</feature>
<dbReference type="AlphaFoldDB" id="A0A6A6XHH6"/>
<dbReference type="EMBL" id="MU001870">
    <property type="protein sequence ID" value="KAF2795087.1"/>
    <property type="molecule type" value="Genomic_DNA"/>
</dbReference>
<accession>A0A6A6XHH6</accession>
<organism evidence="2 3">
    <name type="scientific">Melanomma pulvis-pyrius CBS 109.77</name>
    <dbReference type="NCBI Taxonomy" id="1314802"/>
    <lineage>
        <taxon>Eukaryota</taxon>
        <taxon>Fungi</taxon>
        <taxon>Dikarya</taxon>
        <taxon>Ascomycota</taxon>
        <taxon>Pezizomycotina</taxon>
        <taxon>Dothideomycetes</taxon>
        <taxon>Pleosporomycetidae</taxon>
        <taxon>Pleosporales</taxon>
        <taxon>Melanommataceae</taxon>
        <taxon>Melanomma</taxon>
    </lineage>
</organism>
<keyword evidence="1" id="KW-0732">Signal</keyword>
<reference evidence="2" key="1">
    <citation type="journal article" date="2020" name="Stud. Mycol.">
        <title>101 Dothideomycetes genomes: a test case for predicting lifestyles and emergence of pathogens.</title>
        <authorList>
            <person name="Haridas S."/>
            <person name="Albert R."/>
            <person name="Binder M."/>
            <person name="Bloem J."/>
            <person name="Labutti K."/>
            <person name="Salamov A."/>
            <person name="Andreopoulos B."/>
            <person name="Baker S."/>
            <person name="Barry K."/>
            <person name="Bills G."/>
            <person name="Bluhm B."/>
            <person name="Cannon C."/>
            <person name="Castanera R."/>
            <person name="Culley D."/>
            <person name="Daum C."/>
            <person name="Ezra D."/>
            <person name="Gonzalez J."/>
            <person name="Henrissat B."/>
            <person name="Kuo A."/>
            <person name="Liang C."/>
            <person name="Lipzen A."/>
            <person name="Lutzoni F."/>
            <person name="Magnuson J."/>
            <person name="Mondo S."/>
            <person name="Nolan M."/>
            <person name="Ohm R."/>
            <person name="Pangilinan J."/>
            <person name="Park H.-J."/>
            <person name="Ramirez L."/>
            <person name="Alfaro M."/>
            <person name="Sun H."/>
            <person name="Tritt A."/>
            <person name="Yoshinaga Y."/>
            <person name="Zwiers L.-H."/>
            <person name="Turgeon B."/>
            <person name="Goodwin S."/>
            <person name="Spatafora J."/>
            <person name="Crous P."/>
            <person name="Grigoriev I."/>
        </authorList>
    </citation>
    <scope>NUCLEOTIDE SEQUENCE</scope>
    <source>
        <strain evidence="2">CBS 109.77</strain>
    </source>
</reference>
<protein>
    <submittedName>
        <fullName evidence="2">Uncharacterized protein</fullName>
    </submittedName>
</protein>
<dbReference type="Proteomes" id="UP000799757">
    <property type="component" value="Unassembled WGS sequence"/>
</dbReference>